<evidence type="ECO:0000313" key="2">
    <source>
        <dbReference type="Proteomes" id="UP000664698"/>
    </source>
</evidence>
<dbReference type="Proteomes" id="UP000664698">
    <property type="component" value="Unassembled WGS sequence"/>
</dbReference>
<name>A0ABS3BTH2_9BACT</name>
<reference evidence="1 2" key="1">
    <citation type="submission" date="2021-03" db="EMBL/GenBank/DDBJ databases">
        <title>novel species isolated from a fishpond in China.</title>
        <authorList>
            <person name="Lu H."/>
            <person name="Cai Z."/>
        </authorList>
    </citation>
    <scope>NUCLEOTIDE SEQUENCE [LARGE SCALE GENOMIC DNA]</scope>
    <source>
        <strain evidence="1 2">JCM 31546</strain>
    </source>
</reference>
<comment type="caution">
    <text evidence="1">The sequence shown here is derived from an EMBL/GenBank/DDBJ whole genome shotgun (WGS) entry which is preliminary data.</text>
</comment>
<dbReference type="RefSeq" id="WP_206569619.1">
    <property type="nucleotide sequence ID" value="NZ_JAFKCW010000002.1"/>
</dbReference>
<sequence length="209" mass="23028">MKQIIPFASYQEAIQAFDNGGKFFNLLSHAKDGVVTPAELGKVAGVTFDRQEMILYLTMAISHLDEHSKERILAHLDEELFELYEKHSPVHSTIAQLAKEPKAGFSTVLTGTPCKVSTSQVFGGTIMIPVIVDAVTSFTIVPIVSAYEVYQMTCDKTGLKATVAHHKEKSPLPEKKLKLGGVLTSLSGKDGQDPLDQVFLEVQYYIEEE</sequence>
<keyword evidence="2" id="KW-1185">Reference proteome</keyword>
<organism evidence="1 2">
    <name type="scientific">Algoriphagus aestuariicola</name>
    <dbReference type="NCBI Taxonomy" id="1852016"/>
    <lineage>
        <taxon>Bacteria</taxon>
        <taxon>Pseudomonadati</taxon>
        <taxon>Bacteroidota</taxon>
        <taxon>Cytophagia</taxon>
        <taxon>Cytophagales</taxon>
        <taxon>Cyclobacteriaceae</taxon>
        <taxon>Algoriphagus</taxon>
    </lineage>
</organism>
<protein>
    <recommendedName>
        <fullName evidence="3">EF-hand domain-containing protein</fullName>
    </recommendedName>
</protein>
<evidence type="ECO:0008006" key="3">
    <source>
        <dbReference type="Google" id="ProtNLM"/>
    </source>
</evidence>
<evidence type="ECO:0000313" key="1">
    <source>
        <dbReference type="EMBL" id="MBN7801645.1"/>
    </source>
</evidence>
<gene>
    <name evidence="1" type="ORF">J0A67_12285</name>
</gene>
<dbReference type="EMBL" id="JAFKCW010000002">
    <property type="protein sequence ID" value="MBN7801645.1"/>
    <property type="molecule type" value="Genomic_DNA"/>
</dbReference>
<accession>A0ABS3BTH2</accession>
<proteinExistence type="predicted"/>